<evidence type="ECO:0000313" key="3">
    <source>
        <dbReference type="Proteomes" id="UP001319865"/>
    </source>
</evidence>
<evidence type="ECO:0000313" key="2">
    <source>
        <dbReference type="EMBL" id="BDB52862.1"/>
    </source>
</evidence>
<dbReference type="InterPro" id="IPR025348">
    <property type="entry name" value="DUF4252"/>
</dbReference>
<keyword evidence="1" id="KW-0732">Signal</keyword>
<reference evidence="2 3" key="1">
    <citation type="journal article" date="2022" name="Int. J. Syst. Evol. Microbiol.">
        <title>Flavobacterium ammonificans sp. nov. and Flavobacterium ammoniigenes sp. nov., ammonifying bacteria isolated from surface river water.</title>
        <authorList>
            <person name="Watanabe K."/>
            <person name="Kitamura T."/>
            <person name="Ogata Y."/>
            <person name="Shindo C."/>
            <person name="Suda W."/>
        </authorList>
    </citation>
    <scope>NUCLEOTIDE SEQUENCE [LARGE SCALE GENOMIC DNA]</scope>
    <source>
        <strain evidence="2 3">GENT11</strain>
    </source>
</reference>
<organism evidence="2 3">
    <name type="scientific">Flavobacterium ammonificans</name>
    <dbReference type="NCBI Taxonomy" id="1751056"/>
    <lineage>
        <taxon>Bacteria</taxon>
        <taxon>Pseudomonadati</taxon>
        <taxon>Bacteroidota</taxon>
        <taxon>Flavobacteriia</taxon>
        <taxon>Flavobacteriales</taxon>
        <taxon>Flavobacteriaceae</taxon>
        <taxon>Flavobacterium</taxon>
    </lineage>
</organism>
<proteinExistence type="predicted"/>
<feature type="chain" id="PRO_5046930395" description="DUF4252 domain-containing protein" evidence="1">
    <location>
        <begin position="20"/>
        <end position="173"/>
    </location>
</feature>
<accession>A0ABN6KUP1</accession>
<keyword evidence="3" id="KW-1185">Reference proteome</keyword>
<dbReference type="Pfam" id="PF14060">
    <property type="entry name" value="DUF4252"/>
    <property type="match status" value="1"/>
</dbReference>
<dbReference type="Proteomes" id="UP001319865">
    <property type="component" value="Chromosome"/>
</dbReference>
<sequence>MKKYIVSIILLVLASPVFSQSVFDQFEGIESVSAININKKMFELMSKVKLDTSDKETLQYMSLIKKIDNLKVYRTQNERIAMQMRLTSEKYTKAIGLSELMAINDGGKLVRIHSKQGSSETQLKELLLFIEDPKTKETVLMSIIGDFDLNEVPALTDKMKIPGSAELRKAGKK</sequence>
<name>A0ABN6KUP1_9FLAO</name>
<evidence type="ECO:0008006" key="4">
    <source>
        <dbReference type="Google" id="ProtNLM"/>
    </source>
</evidence>
<dbReference type="RefSeq" id="WP_229328864.1">
    <property type="nucleotide sequence ID" value="NZ_AP025183.1"/>
</dbReference>
<gene>
    <name evidence="2" type="ORF">GENT11_11740</name>
</gene>
<dbReference type="EMBL" id="AP025183">
    <property type="protein sequence ID" value="BDB52862.1"/>
    <property type="molecule type" value="Genomic_DNA"/>
</dbReference>
<protein>
    <recommendedName>
        <fullName evidence="4">DUF4252 domain-containing protein</fullName>
    </recommendedName>
</protein>
<reference evidence="2 3" key="2">
    <citation type="journal article" date="2022" name="Microorganisms">
        <title>Complete Genome Sequences of Two Flavobacterium ammonificans Strains and a Flavobacterium ammoniigenes Strain of Ammonifying Bacterioplankton Isolated from Surface River Water.</title>
        <authorList>
            <person name="Suda W."/>
            <person name="Ogata Y."/>
            <person name="Shindo C."/>
            <person name="Watanabe K."/>
        </authorList>
    </citation>
    <scope>NUCLEOTIDE SEQUENCE [LARGE SCALE GENOMIC DNA]</scope>
    <source>
        <strain evidence="2 3">GENT11</strain>
    </source>
</reference>
<evidence type="ECO:0000256" key="1">
    <source>
        <dbReference type="SAM" id="SignalP"/>
    </source>
</evidence>
<feature type="signal peptide" evidence="1">
    <location>
        <begin position="1"/>
        <end position="19"/>
    </location>
</feature>